<proteinExistence type="inferred from homology"/>
<dbReference type="InterPro" id="IPR011701">
    <property type="entry name" value="MFS"/>
</dbReference>
<dbReference type="InterPro" id="IPR005829">
    <property type="entry name" value="Sugar_transporter_CS"/>
</dbReference>
<dbReference type="EMBL" id="JXLI01000004">
    <property type="protein sequence ID" value="KJY58460.1"/>
    <property type="molecule type" value="Genomic_DNA"/>
</dbReference>
<feature type="transmembrane region" description="Helical" evidence="7">
    <location>
        <begin position="342"/>
        <end position="362"/>
    </location>
</feature>
<keyword evidence="5 7" id="KW-1133">Transmembrane helix</keyword>
<dbReference type="InterPro" id="IPR036259">
    <property type="entry name" value="MFS_trans_sf"/>
</dbReference>
<dbReference type="HOGENOM" id="CLU_045105_0_1_9"/>
<evidence type="ECO:0000256" key="4">
    <source>
        <dbReference type="ARBA" id="ARBA00022692"/>
    </source>
</evidence>
<feature type="transmembrane region" description="Helical" evidence="7">
    <location>
        <begin position="308"/>
        <end position="330"/>
    </location>
</feature>
<protein>
    <submittedName>
        <fullName evidence="9">Transport protein</fullName>
    </submittedName>
</protein>
<feature type="transmembrane region" description="Helical" evidence="7">
    <location>
        <begin position="279"/>
        <end position="296"/>
    </location>
</feature>
<dbReference type="SUPFAM" id="SSF103473">
    <property type="entry name" value="MFS general substrate transporter"/>
    <property type="match status" value="1"/>
</dbReference>
<organism evidence="9 10">
    <name type="scientific">Lactobacillus melliventris</name>
    <dbReference type="NCBI Taxonomy" id="1218507"/>
    <lineage>
        <taxon>Bacteria</taxon>
        <taxon>Bacillati</taxon>
        <taxon>Bacillota</taxon>
        <taxon>Bacilli</taxon>
        <taxon>Lactobacillales</taxon>
        <taxon>Lactobacillaceae</taxon>
        <taxon>Lactobacillus</taxon>
    </lineage>
</organism>
<dbReference type="Pfam" id="PF07690">
    <property type="entry name" value="MFS_1"/>
    <property type="match status" value="1"/>
</dbReference>
<dbReference type="PANTHER" id="PTHR23514">
    <property type="entry name" value="BYPASS OF STOP CODON PROTEIN 6"/>
    <property type="match status" value="1"/>
</dbReference>
<evidence type="ECO:0000313" key="10">
    <source>
        <dbReference type="Proteomes" id="UP000033531"/>
    </source>
</evidence>
<comment type="similarity">
    <text evidence="2">Belongs to the major facilitator superfamily.</text>
</comment>
<dbReference type="AlphaFoldDB" id="A0A0F4LIR4"/>
<evidence type="ECO:0000256" key="7">
    <source>
        <dbReference type="SAM" id="Phobius"/>
    </source>
</evidence>
<name>A0A0F4LIR4_9LACO</name>
<dbReference type="InterPro" id="IPR020846">
    <property type="entry name" value="MFS_dom"/>
</dbReference>
<gene>
    <name evidence="9" type="ORF">JF74_01290</name>
</gene>
<feature type="transmembrane region" description="Helical" evidence="7">
    <location>
        <begin position="253"/>
        <end position="272"/>
    </location>
</feature>
<dbReference type="PATRIC" id="fig|1218507.3.peg.287"/>
<evidence type="ECO:0000256" key="5">
    <source>
        <dbReference type="ARBA" id="ARBA00022989"/>
    </source>
</evidence>
<dbReference type="OrthoDB" id="7066727at2"/>
<dbReference type="GO" id="GO:0022857">
    <property type="term" value="F:transmembrane transporter activity"/>
    <property type="evidence" value="ECO:0007669"/>
    <property type="project" value="InterPro"/>
</dbReference>
<evidence type="ECO:0000313" key="9">
    <source>
        <dbReference type="EMBL" id="KJY58460.1"/>
    </source>
</evidence>
<feature type="transmembrane region" description="Helical" evidence="7">
    <location>
        <begin position="48"/>
        <end position="67"/>
    </location>
</feature>
<feature type="domain" description="Major facilitator superfamily (MFS) profile" evidence="8">
    <location>
        <begin position="10"/>
        <end position="393"/>
    </location>
</feature>
<dbReference type="InterPro" id="IPR051788">
    <property type="entry name" value="MFS_Transporter"/>
</dbReference>
<feature type="transmembrane region" description="Helical" evidence="7">
    <location>
        <begin position="7"/>
        <end position="28"/>
    </location>
</feature>
<evidence type="ECO:0000259" key="8">
    <source>
        <dbReference type="PROSITE" id="PS50850"/>
    </source>
</evidence>
<dbReference type="Proteomes" id="UP000033531">
    <property type="component" value="Unassembled WGS sequence"/>
</dbReference>
<feature type="transmembrane region" description="Helical" evidence="7">
    <location>
        <begin position="160"/>
        <end position="181"/>
    </location>
</feature>
<dbReference type="RefSeq" id="WP_046324095.1">
    <property type="nucleotide sequence ID" value="NZ_JBHTMT010000010.1"/>
</dbReference>
<dbReference type="GO" id="GO:0005886">
    <property type="term" value="C:plasma membrane"/>
    <property type="evidence" value="ECO:0007669"/>
    <property type="project" value="UniProtKB-SubCell"/>
</dbReference>
<sequence>MKKGKSYSGVAASVYTHFAVVGAATLFISQYREILAHSWNASATQVSLVIAMVGLGRIFTILFAGAISDKIGRKRALLIALLSDAIFLLGAAFANNIWIAGLAAMFFGATNSFGDTAGYPALADAFPDKTATMNSFVKAAMQVMQMLFPFCVKIIKNPKITALILVIIILLDVVFTMKTAFAPQAEAKEAPAEEESQETGISEQNQPKLAIDGLMIIGLGFTICFTFYIFSLYAPYYGQYVLNESAANANQLVSWYSIASLISVFVTSAVVTRVKRLNLIMVYSAITALGLLFMVLKPSLLAGEIGSLAVGFFTAGGVWQVALSVLTSYFPQSHGKITSYYSFAPALVYFVAPLIAAFVLKANAASTLMVFWITTVITIISVVLCVVLISRSKNFNIKN</sequence>
<dbReference type="PROSITE" id="PS50850">
    <property type="entry name" value="MFS"/>
    <property type="match status" value="1"/>
</dbReference>
<dbReference type="STRING" id="1218507.JF74_01290"/>
<reference evidence="9 10" key="1">
    <citation type="submission" date="2015-01" db="EMBL/GenBank/DDBJ databases">
        <title>Comparative genomics of the lactic acid bacteria isolated from the honey bee gut.</title>
        <authorList>
            <person name="Ellegaard K.M."/>
            <person name="Tamarit D."/>
            <person name="Javelind E."/>
            <person name="Olofsson T."/>
            <person name="Andersson S.G."/>
            <person name="Vasquez A."/>
        </authorList>
    </citation>
    <scope>NUCLEOTIDE SEQUENCE [LARGE SCALE GENOMIC DNA]</scope>
    <source>
        <strain evidence="9 10">Hma8</strain>
    </source>
</reference>
<feature type="transmembrane region" description="Helical" evidence="7">
    <location>
        <begin position="79"/>
        <end position="107"/>
    </location>
</feature>
<evidence type="ECO:0000256" key="1">
    <source>
        <dbReference type="ARBA" id="ARBA00004651"/>
    </source>
</evidence>
<comment type="subcellular location">
    <subcellularLocation>
        <location evidence="1">Cell membrane</location>
        <topology evidence="1">Multi-pass membrane protein</topology>
    </subcellularLocation>
</comment>
<feature type="transmembrane region" description="Helical" evidence="7">
    <location>
        <begin position="214"/>
        <end position="233"/>
    </location>
</feature>
<dbReference type="Gene3D" id="1.20.1250.20">
    <property type="entry name" value="MFS general substrate transporter like domains"/>
    <property type="match status" value="2"/>
</dbReference>
<evidence type="ECO:0000256" key="2">
    <source>
        <dbReference type="ARBA" id="ARBA00008335"/>
    </source>
</evidence>
<dbReference type="PANTHER" id="PTHR23514:SF3">
    <property type="entry name" value="BYPASS OF STOP CODON PROTEIN 6"/>
    <property type="match status" value="1"/>
</dbReference>
<evidence type="ECO:0000256" key="6">
    <source>
        <dbReference type="ARBA" id="ARBA00023136"/>
    </source>
</evidence>
<dbReference type="PROSITE" id="PS00216">
    <property type="entry name" value="SUGAR_TRANSPORT_1"/>
    <property type="match status" value="1"/>
</dbReference>
<accession>A0A0F4LIR4</accession>
<feature type="transmembrane region" description="Helical" evidence="7">
    <location>
        <begin position="368"/>
        <end position="389"/>
    </location>
</feature>
<comment type="caution">
    <text evidence="9">The sequence shown here is derived from an EMBL/GenBank/DDBJ whole genome shotgun (WGS) entry which is preliminary data.</text>
</comment>
<keyword evidence="6 7" id="KW-0472">Membrane</keyword>
<evidence type="ECO:0000256" key="3">
    <source>
        <dbReference type="ARBA" id="ARBA00022448"/>
    </source>
</evidence>
<keyword evidence="4 7" id="KW-0812">Transmembrane</keyword>
<keyword evidence="3" id="KW-0813">Transport</keyword>